<comment type="caution">
    <text evidence="3">The sequence shown here is derived from an EMBL/GenBank/DDBJ whole genome shotgun (WGS) entry which is preliminary data.</text>
</comment>
<name>A0A840K6C0_9FLAO</name>
<accession>A0A840K6C0</accession>
<proteinExistence type="predicted"/>
<dbReference type="SUPFAM" id="SSF56436">
    <property type="entry name" value="C-type lectin-like"/>
    <property type="match status" value="1"/>
</dbReference>
<dbReference type="InterPro" id="IPR005532">
    <property type="entry name" value="SUMF_dom"/>
</dbReference>
<evidence type="ECO:0000313" key="3">
    <source>
        <dbReference type="EMBL" id="MBB4804739.1"/>
    </source>
</evidence>
<feature type="domain" description="Sulfatase-modifying factor enzyme-like" evidence="2">
    <location>
        <begin position="38"/>
        <end position="316"/>
    </location>
</feature>
<dbReference type="RefSeq" id="WP_184182567.1">
    <property type="nucleotide sequence ID" value="NZ_JACHLE010000001.1"/>
</dbReference>
<dbReference type="PANTHER" id="PTHR23150">
    <property type="entry name" value="SULFATASE MODIFYING FACTOR 1, 2"/>
    <property type="match status" value="1"/>
</dbReference>
<reference evidence="3 4" key="1">
    <citation type="submission" date="2020-08" db="EMBL/GenBank/DDBJ databases">
        <title>Functional genomics of gut bacteria from endangered species of beetles.</title>
        <authorList>
            <person name="Carlos-Shanley C."/>
        </authorList>
    </citation>
    <scope>NUCLEOTIDE SEQUENCE [LARGE SCALE GENOMIC DNA]</scope>
    <source>
        <strain evidence="3 4">S00151</strain>
    </source>
</reference>
<protein>
    <submittedName>
        <fullName evidence="3">Formylglycine-generating enzyme required for sulfatase activity</fullName>
    </submittedName>
</protein>
<keyword evidence="4" id="KW-1185">Reference proteome</keyword>
<evidence type="ECO:0000259" key="2">
    <source>
        <dbReference type="Pfam" id="PF03781"/>
    </source>
</evidence>
<dbReference type="Gene3D" id="3.90.1580.10">
    <property type="entry name" value="paralog of FGE (formylglycine-generating enzyme)"/>
    <property type="match status" value="1"/>
</dbReference>
<dbReference type="PANTHER" id="PTHR23150:SF19">
    <property type="entry name" value="FORMYLGLYCINE-GENERATING ENZYME"/>
    <property type="match status" value="1"/>
</dbReference>
<dbReference type="GO" id="GO:0120147">
    <property type="term" value="F:formylglycine-generating oxidase activity"/>
    <property type="evidence" value="ECO:0007669"/>
    <property type="project" value="TreeGrafter"/>
</dbReference>
<organism evidence="3 4">
    <name type="scientific">Chryseobacterium defluvii</name>
    <dbReference type="NCBI Taxonomy" id="160396"/>
    <lineage>
        <taxon>Bacteria</taxon>
        <taxon>Pseudomonadati</taxon>
        <taxon>Bacteroidota</taxon>
        <taxon>Flavobacteriia</taxon>
        <taxon>Flavobacteriales</taxon>
        <taxon>Weeksellaceae</taxon>
        <taxon>Chryseobacterium group</taxon>
        <taxon>Chryseobacterium</taxon>
    </lineage>
</organism>
<dbReference type="InterPro" id="IPR016187">
    <property type="entry name" value="CTDL_fold"/>
</dbReference>
<dbReference type="AlphaFoldDB" id="A0A840K6C0"/>
<sequence>MKYLSMLLACGPDGGCSDPENSVTEIDAGNSKTIFRKIKSGSFQMGSDFYKEVSEEERKYFIDESPIHQVTITRDLWVSESEISVGQFSSFVSETNYMTDAEKAGESLGKYVIVTDPAGKKSGSWEMGAGLNWKNPGFPVSDSQPVVHISWNDANEYCKWLSKKTGKGIRLLTEAEWEYCAGGDRQSVYSWGNGLPTQENGGNIADISFKNTFPDWRYPVMEDYNDGYIYPSPVKSFPDNHNGLYDMTGNVWEWTSDFYQPDYYSKSETEDPSGPNTGEEHTIRGGGFDWELSYLRIAKRRRLPPGRTACNLGFRVCFNP</sequence>
<dbReference type="EMBL" id="JACHLE010000001">
    <property type="protein sequence ID" value="MBB4804739.1"/>
    <property type="molecule type" value="Genomic_DNA"/>
</dbReference>
<feature type="region of interest" description="Disordered" evidence="1">
    <location>
        <begin position="265"/>
        <end position="284"/>
    </location>
</feature>
<evidence type="ECO:0000256" key="1">
    <source>
        <dbReference type="SAM" id="MobiDB-lite"/>
    </source>
</evidence>
<gene>
    <name evidence="3" type="ORF">HNP38_000011</name>
</gene>
<dbReference type="InterPro" id="IPR042095">
    <property type="entry name" value="SUMF_sf"/>
</dbReference>
<evidence type="ECO:0000313" key="4">
    <source>
        <dbReference type="Proteomes" id="UP000592180"/>
    </source>
</evidence>
<dbReference type="Pfam" id="PF03781">
    <property type="entry name" value="FGE-sulfatase"/>
    <property type="match status" value="1"/>
</dbReference>
<dbReference type="Proteomes" id="UP000592180">
    <property type="component" value="Unassembled WGS sequence"/>
</dbReference>
<dbReference type="InterPro" id="IPR051043">
    <property type="entry name" value="Sulfatase_Mod_Factor_Kinase"/>
</dbReference>